<proteinExistence type="predicted"/>
<protein>
    <submittedName>
        <fullName evidence="1">Uncharacterized protein</fullName>
    </submittedName>
</protein>
<accession>A0A2W4YT84</accession>
<sequence>MSDNVFTTLMGETCLLVSNGVYQQANVYRIGNDLFAGKGSRFYRLYKSGATSHPNTRFDRLTLADDQLSTDQFGRLQIIT</sequence>
<evidence type="ECO:0000313" key="1">
    <source>
        <dbReference type="EMBL" id="PZO72287.1"/>
    </source>
</evidence>
<organism evidence="1 2">
    <name type="scientific">Sphingomonas taxi</name>
    <dbReference type="NCBI Taxonomy" id="1549858"/>
    <lineage>
        <taxon>Bacteria</taxon>
        <taxon>Pseudomonadati</taxon>
        <taxon>Pseudomonadota</taxon>
        <taxon>Alphaproteobacteria</taxon>
        <taxon>Sphingomonadales</taxon>
        <taxon>Sphingomonadaceae</taxon>
        <taxon>Sphingomonas</taxon>
    </lineage>
</organism>
<evidence type="ECO:0000313" key="2">
    <source>
        <dbReference type="Proteomes" id="UP000249555"/>
    </source>
</evidence>
<reference evidence="1 2" key="1">
    <citation type="submission" date="2017-08" db="EMBL/GenBank/DDBJ databases">
        <title>Infants hospitalized years apart are colonized by the same room-sourced microbial strains.</title>
        <authorList>
            <person name="Brooks B."/>
            <person name="Olm M.R."/>
            <person name="Firek B.A."/>
            <person name="Baker R."/>
            <person name="Thomas B.C."/>
            <person name="Morowitz M.J."/>
            <person name="Banfield J.F."/>
        </authorList>
    </citation>
    <scope>NUCLEOTIDE SEQUENCE [LARGE SCALE GENOMIC DNA]</scope>
    <source>
        <strain evidence="1">S2_018_000_R3_119</strain>
    </source>
</reference>
<dbReference type="Proteomes" id="UP000249555">
    <property type="component" value="Unassembled WGS sequence"/>
</dbReference>
<name>A0A2W4YT84_9SPHN</name>
<comment type="caution">
    <text evidence="1">The sequence shown here is derived from an EMBL/GenBank/DDBJ whole genome shotgun (WGS) entry which is preliminary data.</text>
</comment>
<dbReference type="EMBL" id="QFMX01000013">
    <property type="protein sequence ID" value="PZO72287.1"/>
    <property type="molecule type" value="Genomic_DNA"/>
</dbReference>
<gene>
    <name evidence="1" type="ORF">DI640_13005</name>
</gene>
<dbReference type="AlphaFoldDB" id="A0A2W4YT84"/>